<sequence length="216" mass="23818">MRILALNLERLGVDSNEKRLRSGRADASTKGYQLRIANDLDEEVPANTPGNVLVRSDSPNAILQGYFNDSSGTAAAFKGLWLHTGDIARVDGDGNVYVLGRVKDVVRRRGENINASEVEEEFMQHPDVLMAATYGVPSLLGEGTEDDLKVAVQLRPGSTVDERELWEWAVPRMARFQVPSVIELVHEIKQTPTCKLEKAGFLIEGGVRFEISRGSI</sequence>
<evidence type="ECO:0000313" key="2">
    <source>
        <dbReference type="Proteomes" id="UP001148629"/>
    </source>
</evidence>
<gene>
    <name evidence="1" type="ORF">NM208_g12725</name>
</gene>
<organism evidence="1 2">
    <name type="scientific">Fusarium decemcellulare</name>
    <dbReference type="NCBI Taxonomy" id="57161"/>
    <lineage>
        <taxon>Eukaryota</taxon>
        <taxon>Fungi</taxon>
        <taxon>Dikarya</taxon>
        <taxon>Ascomycota</taxon>
        <taxon>Pezizomycotina</taxon>
        <taxon>Sordariomycetes</taxon>
        <taxon>Hypocreomycetidae</taxon>
        <taxon>Hypocreales</taxon>
        <taxon>Nectriaceae</taxon>
        <taxon>Fusarium</taxon>
        <taxon>Fusarium decemcellulare species complex</taxon>
    </lineage>
</organism>
<protein>
    <submittedName>
        <fullName evidence="1">Uncharacterized protein</fullName>
    </submittedName>
</protein>
<dbReference type="Proteomes" id="UP001148629">
    <property type="component" value="Unassembled WGS sequence"/>
</dbReference>
<reference evidence="1" key="1">
    <citation type="submission" date="2022-08" db="EMBL/GenBank/DDBJ databases">
        <title>Genome Sequence of Fusarium decemcellulare.</title>
        <authorList>
            <person name="Buettner E."/>
        </authorList>
    </citation>
    <scope>NUCLEOTIDE SEQUENCE</scope>
    <source>
        <strain evidence="1">Babe19</strain>
    </source>
</reference>
<dbReference type="EMBL" id="JANRMS010002384">
    <property type="protein sequence ID" value="KAJ3522753.1"/>
    <property type="molecule type" value="Genomic_DNA"/>
</dbReference>
<keyword evidence="2" id="KW-1185">Reference proteome</keyword>
<evidence type="ECO:0000313" key="1">
    <source>
        <dbReference type="EMBL" id="KAJ3522753.1"/>
    </source>
</evidence>
<proteinExistence type="predicted"/>
<accession>A0ACC1RNW8</accession>
<name>A0ACC1RNW8_9HYPO</name>
<comment type="caution">
    <text evidence="1">The sequence shown here is derived from an EMBL/GenBank/DDBJ whole genome shotgun (WGS) entry which is preliminary data.</text>
</comment>